<dbReference type="PROSITE" id="PS00086">
    <property type="entry name" value="CYTOCHROME_P450"/>
    <property type="match status" value="1"/>
</dbReference>
<evidence type="ECO:0000256" key="7">
    <source>
        <dbReference type="ARBA" id="ARBA00022824"/>
    </source>
</evidence>
<name>A0AAW0MUF6_9GOBI</name>
<dbReference type="SUPFAM" id="SSF48264">
    <property type="entry name" value="Cytochrome P450"/>
    <property type="match status" value="1"/>
</dbReference>
<keyword evidence="8" id="KW-0492">Microsome</keyword>
<keyword evidence="5 13" id="KW-0349">Heme</keyword>
<keyword evidence="16" id="KW-1185">Reference proteome</keyword>
<evidence type="ECO:0000256" key="10">
    <source>
        <dbReference type="ARBA" id="ARBA00023004"/>
    </source>
</evidence>
<evidence type="ECO:0000256" key="12">
    <source>
        <dbReference type="ARBA" id="ARBA00023136"/>
    </source>
</evidence>
<feature type="binding site" description="axial binding residue" evidence="13">
    <location>
        <position position="337"/>
    </location>
    <ligand>
        <name>heme</name>
        <dbReference type="ChEBI" id="CHEBI:30413"/>
    </ligand>
    <ligandPart>
        <name>Fe</name>
        <dbReference type="ChEBI" id="CHEBI:18248"/>
    </ligandPart>
</feature>
<evidence type="ECO:0000256" key="3">
    <source>
        <dbReference type="ARBA" id="ARBA00004406"/>
    </source>
</evidence>
<comment type="cofactor">
    <cofactor evidence="1 13">
        <name>heme</name>
        <dbReference type="ChEBI" id="CHEBI:30413"/>
    </cofactor>
</comment>
<evidence type="ECO:0000313" key="15">
    <source>
        <dbReference type="EMBL" id="KAK7881579.1"/>
    </source>
</evidence>
<evidence type="ECO:0000256" key="6">
    <source>
        <dbReference type="ARBA" id="ARBA00022723"/>
    </source>
</evidence>
<keyword evidence="6 13" id="KW-0479">Metal-binding</keyword>
<evidence type="ECO:0000256" key="8">
    <source>
        <dbReference type="ARBA" id="ARBA00022848"/>
    </source>
</evidence>
<keyword evidence="10 13" id="KW-0408">Iron</keyword>
<dbReference type="InterPro" id="IPR002401">
    <property type="entry name" value="Cyt_P450_E_grp-I"/>
</dbReference>
<dbReference type="GO" id="GO:0020037">
    <property type="term" value="F:heme binding"/>
    <property type="evidence" value="ECO:0007669"/>
    <property type="project" value="InterPro"/>
</dbReference>
<evidence type="ECO:0000256" key="13">
    <source>
        <dbReference type="PIRSR" id="PIRSR602401-1"/>
    </source>
</evidence>
<evidence type="ECO:0000256" key="14">
    <source>
        <dbReference type="RuleBase" id="RU000461"/>
    </source>
</evidence>
<dbReference type="PRINTS" id="PR00385">
    <property type="entry name" value="P450"/>
</dbReference>
<keyword evidence="7" id="KW-0256">Endoplasmic reticulum</keyword>
<keyword evidence="11 14" id="KW-0503">Monooxygenase</keyword>
<comment type="caution">
    <text evidence="15">The sequence shown here is derived from an EMBL/GenBank/DDBJ whole genome shotgun (WGS) entry which is preliminary data.</text>
</comment>
<gene>
    <name evidence="15" type="ORF">WMY93_029988</name>
</gene>
<dbReference type="PANTHER" id="PTHR24300">
    <property type="entry name" value="CYTOCHROME P450 508A4-RELATED"/>
    <property type="match status" value="1"/>
</dbReference>
<evidence type="ECO:0000256" key="9">
    <source>
        <dbReference type="ARBA" id="ARBA00023002"/>
    </source>
</evidence>
<dbReference type="GO" id="GO:0006805">
    <property type="term" value="P:xenobiotic metabolic process"/>
    <property type="evidence" value="ECO:0007669"/>
    <property type="project" value="TreeGrafter"/>
</dbReference>
<dbReference type="PANTHER" id="PTHR24300:SF153">
    <property type="entry name" value="CYTOCHROME P450 2G1-LIKE-RELATED"/>
    <property type="match status" value="1"/>
</dbReference>
<comment type="similarity">
    <text evidence="4 14">Belongs to the cytochrome P450 family.</text>
</comment>
<keyword evidence="9 14" id="KW-0560">Oxidoreductase</keyword>
<dbReference type="InterPro" id="IPR050182">
    <property type="entry name" value="Cytochrome_P450_fam2"/>
</dbReference>
<evidence type="ECO:0000256" key="5">
    <source>
        <dbReference type="ARBA" id="ARBA00022617"/>
    </source>
</evidence>
<proteinExistence type="inferred from homology"/>
<dbReference type="InterPro" id="IPR001128">
    <property type="entry name" value="Cyt_P450"/>
</dbReference>
<dbReference type="FunFam" id="1.10.630.10:FF:000238">
    <property type="entry name" value="Cytochrome P450 2A6"/>
    <property type="match status" value="2"/>
</dbReference>
<accession>A0AAW0MUF6</accession>
<dbReference type="Proteomes" id="UP001460270">
    <property type="component" value="Unassembled WGS sequence"/>
</dbReference>
<dbReference type="GO" id="GO:0005789">
    <property type="term" value="C:endoplasmic reticulum membrane"/>
    <property type="evidence" value="ECO:0007669"/>
    <property type="project" value="UniProtKB-SubCell"/>
</dbReference>
<reference evidence="16" key="1">
    <citation type="submission" date="2024-04" db="EMBL/GenBank/DDBJ databases">
        <title>Salinicola lusitanus LLJ914,a marine bacterium isolated from the Okinawa Trough.</title>
        <authorList>
            <person name="Li J."/>
        </authorList>
    </citation>
    <scope>NUCLEOTIDE SEQUENCE [LARGE SCALE GENOMIC DNA]</scope>
</reference>
<dbReference type="AlphaFoldDB" id="A0AAW0MUF6"/>
<protein>
    <recommendedName>
        <fullName evidence="17">Cytochrome P450</fullName>
    </recommendedName>
</protein>
<dbReference type="Pfam" id="PF00067">
    <property type="entry name" value="p450"/>
    <property type="match status" value="1"/>
</dbReference>
<evidence type="ECO:0000313" key="16">
    <source>
        <dbReference type="Proteomes" id="UP001460270"/>
    </source>
</evidence>
<comment type="subcellular location">
    <subcellularLocation>
        <location evidence="3">Endoplasmic reticulum membrane</location>
        <topology evidence="3">Peripheral membrane protein</topology>
    </subcellularLocation>
    <subcellularLocation>
        <location evidence="2">Microsome membrane</location>
        <topology evidence="2">Peripheral membrane protein</topology>
    </subcellularLocation>
</comment>
<dbReference type="InterPro" id="IPR017972">
    <property type="entry name" value="Cyt_P450_CS"/>
</dbReference>
<dbReference type="GO" id="GO:0016712">
    <property type="term" value="F:oxidoreductase activity, acting on paired donors, with incorporation or reduction of molecular oxygen, reduced flavin or flavoprotein as one donor, and incorporation of one atom of oxygen"/>
    <property type="evidence" value="ECO:0007669"/>
    <property type="project" value="TreeGrafter"/>
</dbReference>
<evidence type="ECO:0000256" key="4">
    <source>
        <dbReference type="ARBA" id="ARBA00010617"/>
    </source>
</evidence>
<evidence type="ECO:0000256" key="1">
    <source>
        <dbReference type="ARBA" id="ARBA00001971"/>
    </source>
</evidence>
<evidence type="ECO:0000256" key="11">
    <source>
        <dbReference type="ARBA" id="ARBA00023033"/>
    </source>
</evidence>
<sequence>MTLYLGRQRAVVLVGYDAVKEALVDQGEDFTGRAPLPFLHKATRGYGLGISNGERWRKLRRFTLSTLRDFGMGRKTMEAWIQEESKHMIARMDSFNGKAFDPTFILSQTVSNVICCLVFGERFVYEDQQFLKLLQTFNEFIKFNSTPYGQLYNIFPSLMDRLPGRHHTFFAKVDNEKDDSMSEFHFENLWSTVLNLFAAGTETTSSTIRYALSVFIKYPDLQTRMQEEIDVVIGRDRNPGMEDRKSLPFTDAVIHEVQRFLDLVPFSIPHYAVKDITFRGYKIPKGTFIFPILHSVLKEEKMWDTPFTFNPKHFLDDNSSFKKNPAFMPFSAGKRACVGESLARMELFIFIVTLLQNFTFSCIDGPDSINLMPETSGFGNVPRRYEIIATRR</sequence>
<dbReference type="EMBL" id="JBBPFD010000022">
    <property type="protein sequence ID" value="KAK7881579.1"/>
    <property type="molecule type" value="Genomic_DNA"/>
</dbReference>
<dbReference type="PRINTS" id="PR00463">
    <property type="entry name" value="EP450I"/>
</dbReference>
<dbReference type="Gene3D" id="1.10.630.10">
    <property type="entry name" value="Cytochrome P450"/>
    <property type="match status" value="2"/>
</dbReference>
<evidence type="ECO:0008006" key="17">
    <source>
        <dbReference type="Google" id="ProtNLM"/>
    </source>
</evidence>
<evidence type="ECO:0000256" key="2">
    <source>
        <dbReference type="ARBA" id="ARBA00004174"/>
    </source>
</evidence>
<dbReference type="GO" id="GO:0006082">
    <property type="term" value="P:organic acid metabolic process"/>
    <property type="evidence" value="ECO:0007669"/>
    <property type="project" value="TreeGrafter"/>
</dbReference>
<keyword evidence="12" id="KW-0472">Membrane</keyword>
<dbReference type="GO" id="GO:0005506">
    <property type="term" value="F:iron ion binding"/>
    <property type="evidence" value="ECO:0007669"/>
    <property type="project" value="InterPro"/>
</dbReference>
<organism evidence="15 16">
    <name type="scientific">Mugilogobius chulae</name>
    <name type="common">yellowstripe goby</name>
    <dbReference type="NCBI Taxonomy" id="88201"/>
    <lineage>
        <taxon>Eukaryota</taxon>
        <taxon>Metazoa</taxon>
        <taxon>Chordata</taxon>
        <taxon>Craniata</taxon>
        <taxon>Vertebrata</taxon>
        <taxon>Euteleostomi</taxon>
        <taxon>Actinopterygii</taxon>
        <taxon>Neopterygii</taxon>
        <taxon>Teleostei</taxon>
        <taxon>Neoteleostei</taxon>
        <taxon>Acanthomorphata</taxon>
        <taxon>Gobiaria</taxon>
        <taxon>Gobiiformes</taxon>
        <taxon>Gobioidei</taxon>
        <taxon>Gobiidae</taxon>
        <taxon>Gobionellinae</taxon>
        <taxon>Mugilogobius</taxon>
    </lineage>
</organism>
<dbReference type="InterPro" id="IPR036396">
    <property type="entry name" value="Cyt_P450_sf"/>
</dbReference>